<protein>
    <recommendedName>
        <fullName evidence="3">Transposase</fullName>
    </recommendedName>
</protein>
<dbReference type="Proteomes" id="UP000011724">
    <property type="component" value="Chromosome"/>
</dbReference>
<evidence type="ECO:0008006" key="3">
    <source>
        <dbReference type="Google" id="ProtNLM"/>
    </source>
</evidence>
<dbReference type="EMBL" id="FO203427">
    <property type="protein sequence ID" value="CCH48517.1"/>
    <property type="molecule type" value="Genomic_DNA"/>
</dbReference>
<reference evidence="2" key="2">
    <citation type="journal article" date="2013" name="Stand. Genomic Sci.">
        <title>Complete genome sequence of Desulfocapsa sulfexigens, a marine deltaproteobacterium specialized in disproportionating inorganic sulfur compounds.</title>
        <authorList>
            <person name="Finster K.W."/>
            <person name="Kjeldsen K.U."/>
            <person name="Kube M."/>
            <person name="Reinhardt R."/>
            <person name="Mussmann M."/>
            <person name="Amann R."/>
            <person name="Schreiber L."/>
        </authorList>
    </citation>
    <scope>NUCLEOTIDE SEQUENCE [LARGE SCALE GENOMIC DNA]</scope>
    <source>
        <strain evidence="2">DSM 10523 / SB164P1</strain>
    </source>
</reference>
<name>M1WRU4_PSEP2</name>
<sequence length="54" mass="6286">MVLDHMKQWKTARNLSLFLDELQTKTPDTLGLDEYIAWARDYAQAINPISHPKT</sequence>
<proteinExistence type="predicted"/>
<dbReference type="PATRIC" id="fig|879567.3.peg.1329"/>
<accession>M1WRU4</accession>
<dbReference type="STRING" id="1322246.BN4_11280"/>
<dbReference type="KEGG" id="dpi:BN4_11280"/>
<evidence type="ECO:0000313" key="2">
    <source>
        <dbReference type="Proteomes" id="UP000011724"/>
    </source>
</evidence>
<gene>
    <name evidence="1" type="ordered locus">BN4_11280</name>
</gene>
<organism evidence="1 2">
    <name type="scientific">Pseudodesulfovibrio piezophilus (strain DSM 21447 / JCM 15486 / C1TLV30)</name>
    <name type="common">Desulfovibrio piezophilus</name>
    <dbReference type="NCBI Taxonomy" id="1322246"/>
    <lineage>
        <taxon>Bacteria</taxon>
        <taxon>Pseudomonadati</taxon>
        <taxon>Thermodesulfobacteriota</taxon>
        <taxon>Desulfovibrionia</taxon>
        <taxon>Desulfovibrionales</taxon>
        <taxon>Desulfovibrionaceae</taxon>
    </lineage>
</organism>
<dbReference type="AlphaFoldDB" id="M1WRU4"/>
<evidence type="ECO:0000313" key="1">
    <source>
        <dbReference type="EMBL" id="CCH48517.1"/>
    </source>
</evidence>
<dbReference type="HOGENOM" id="CLU_3042762_0_0_7"/>
<keyword evidence="2" id="KW-1185">Reference proteome</keyword>
<reference evidence="1 2" key="1">
    <citation type="journal article" date="2013" name="PLoS ONE">
        <title>The first genomic and proteomic characterization of a deep-sea sulfate reducer: insights into the piezophilic lifestyle of Desulfovibrio piezophilus.</title>
        <authorList>
            <person name="Pradel N."/>
            <person name="Ji B."/>
            <person name="Gimenez G."/>
            <person name="Talla E."/>
            <person name="Lenoble P."/>
            <person name="Garel M."/>
            <person name="Tamburini C."/>
            <person name="Fourquet P."/>
            <person name="Lebrun R."/>
            <person name="Bertin P."/>
            <person name="Denis Y."/>
            <person name="Pophillat M."/>
            <person name="Barbe V."/>
            <person name="Ollivier B."/>
            <person name="Dolla A."/>
        </authorList>
    </citation>
    <scope>NUCLEOTIDE SEQUENCE [LARGE SCALE GENOMIC DNA]</scope>
    <source>
        <strain evidence="2">DSM 10523 / SB164P1</strain>
    </source>
</reference>